<sequence>MKNLELAAKKLILLIEGQYDDIISSPWGMEEYNHYDEKYLQPLSEEEKISVFYMGYNKLKENDELEENVKQIFYLSSCFGIKFSKEYINILRNEKSEIKKRIFFEKACYYIQDRWSKESKLSLPKKDRELINSLCNKYNIPSPIINIS</sequence>
<reference evidence="1 2" key="1">
    <citation type="submission" date="2016-12" db="EMBL/GenBank/DDBJ databases">
        <authorList>
            <person name="Song W.-J."/>
            <person name="Kurnit D.M."/>
        </authorList>
    </citation>
    <scope>NUCLEOTIDE SEQUENCE [LARGE SCALE GENOMIC DNA]</scope>
    <source>
        <strain evidence="1 2">ATCC 43942</strain>
    </source>
</reference>
<dbReference type="KEGG" id="vga:BSQ33_19525"/>
<gene>
    <name evidence="1" type="ORF">BSQ33_19525</name>
</gene>
<dbReference type="AlphaFoldDB" id="A0A1Z2SL19"/>
<protein>
    <submittedName>
        <fullName evidence="1">Uncharacterized protein</fullName>
    </submittedName>
</protein>
<evidence type="ECO:0000313" key="1">
    <source>
        <dbReference type="EMBL" id="ASA57903.1"/>
    </source>
</evidence>
<dbReference type="Proteomes" id="UP000196708">
    <property type="component" value="Chromosome 2"/>
</dbReference>
<organism evidence="1 2">
    <name type="scientific">Vibrio gazogenes</name>
    <dbReference type="NCBI Taxonomy" id="687"/>
    <lineage>
        <taxon>Bacteria</taxon>
        <taxon>Pseudomonadati</taxon>
        <taxon>Pseudomonadota</taxon>
        <taxon>Gammaproteobacteria</taxon>
        <taxon>Vibrionales</taxon>
        <taxon>Vibrionaceae</taxon>
        <taxon>Vibrio</taxon>
    </lineage>
</organism>
<proteinExistence type="predicted"/>
<dbReference type="RefSeq" id="WP_088135000.1">
    <property type="nucleotide sequence ID" value="NZ_CP018836.1"/>
</dbReference>
<evidence type="ECO:0000313" key="2">
    <source>
        <dbReference type="Proteomes" id="UP000196708"/>
    </source>
</evidence>
<dbReference type="EMBL" id="CP018836">
    <property type="protein sequence ID" value="ASA57903.1"/>
    <property type="molecule type" value="Genomic_DNA"/>
</dbReference>
<name>A0A1Z2SL19_VIBGA</name>
<accession>A0A1Z2SL19</accession>